<dbReference type="InParanoid" id="D8UDW5"/>
<dbReference type="AlphaFoldDB" id="D8UDW5"/>
<dbReference type="Proteomes" id="UP000001058">
    <property type="component" value="Unassembled WGS sequence"/>
</dbReference>
<proteinExistence type="predicted"/>
<evidence type="ECO:0000313" key="1">
    <source>
        <dbReference type="EMBL" id="EFJ42117.1"/>
    </source>
</evidence>
<protein>
    <submittedName>
        <fullName evidence="1">Uncharacterized protein</fullName>
    </submittedName>
</protein>
<gene>
    <name evidence="1" type="ORF">VOLCADRAFT_97881</name>
</gene>
<keyword evidence="2" id="KW-1185">Reference proteome</keyword>
<name>D8UDW5_VOLCA</name>
<dbReference type="EMBL" id="GL378386">
    <property type="protein sequence ID" value="EFJ42117.1"/>
    <property type="molecule type" value="Genomic_DNA"/>
</dbReference>
<reference evidence="1 2" key="1">
    <citation type="journal article" date="2010" name="Science">
        <title>Genomic analysis of organismal complexity in the multicellular green alga Volvox carteri.</title>
        <authorList>
            <person name="Prochnik S.E."/>
            <person name="Umen J."/>
            <person name="Nedelcu A.M."/>
            <person name="Hallmann A."/>
            <person name="Miller S.M."/>
            <person name="Nishii I."/>
            <person name="Ferris P."/>
            <person name="Kuo A."/>
            <person name="Mitros T."/>
            <person name="Fritz-Laylin L.K."/>
            <person name="Hellsten U."/>
            <person name="Chapman J."/>
            <person name="Simakov O."/>
            <person name="Rensing S.A."/>
            <person name="Terry A."/>
            <person name="Pangilinan J."/>
            <person name="Kapitonov V."/>
            <person name="Jurka J."/>
            <person name="Salamov A."/>
            <person name="Shapiro H."/>
            <person name="Schmutz J."/>
            <person name="Grimwood J."/>
            <person name="Lindquist E."/>
            <person name="Lucas S."/>
            <person name="Grigoriev I.V."/>
            <person name="Schmitt R."/>
            <person name="Kirk D."/>
            <person name="Rokhsar D.S."/>
        </authorList>
    </citation>
    <scope>NUCLEOTIDE SEQUENCE [LARGE SCALE GENOMIC DNA]</scope>
    <source>
        <strain evidence="2">f. Nagariensis / Eve</strain>
    </source>
</reference>
<sequence length="309" mass="35053">MIGSTRWRCRQTRWVQRVLPICPLQKSQKLLLTGPKAVIQPLSQEWPKYIIFWELLKDLLSFQALDKLFGVFVGGDDEASEDANMGDEKDDKEDDVKDGKHGMWVAQESADYNGSLHCSSVQTCLEIPNPTANLCTGLHHYFVKAFAFDIMGYDILLIVEEDNIIHPQALQLLRRMAQLSVFEPEIGIVSLLDMDLSPFLDAERFAAGLIPVVGHMGHLWVFGLHRVKYELARGCLRDYYDVIKGHEYRAKHLPPLREAIQALMQAKGFPPTTALSQHSLAQTEVNKSVIAALKQFWETMENSMKLTDT</sequence>
<dbReference type="RefSeq" id="XP_002956814.1">
    <property type="nucleotide sequence ID" value="XM_002956768.1"/>
</dbReference>
<evidence type="ECO:0000313" key="2">
    <source>
        <dbReference type="Proteomes" id="UP000001058"/>
    </source>
</evidence>
<dbReference type="OrthoDB" id="562420at2759"/>
<dbReference type="GeneID" id="9622630"/>
<dbReference type="KEGG" id="vcn:VOLCADRAFT_97881"/>
<organism evidence="2">
    <name type="scientific">Volvox carteri f. nagariensis</name>
    <dbReference type="NCBI Taxonomy" id="3068"/>
    <lineage>
        <taxon>Eukaryota</taxon>
        <taxon>Viridiplantae</taxon>
        <taxon>Chlorophyta</taxon>
        <taxon>core chlorophytes</taxon>
        <taxon>Chlorophyceae</taxon>
        <taxon>CS clade</taxon>
        <taxon>Chlamydomonadales</taxon>
        <taxon>Volvocaceae</taxon>
        <taxon>Volvox</taxon>
    </lineage>
</organism>
<accession>D8UDW5</accession>